<comment type="caution">
    <text evidence="1">The sequence shown here is derived from an EMBL/GenBank/DDBJ whole genome shotgun (WGS) entry which is preliminary data.</text>
</comment>
<protein>
    <submittedName>
        <fullName evidence="1">Uncharacterized protein</fullName>
    </submittedName>
</protein>
<dbReference type="EMBL" id="RCHU02000001">
    <property type="protein sequence ID" value="KAL3611409.1"/>
    <property type="molecule type" value="Genomic_DNA"/>
</dbReference>
<reference evidence="1 2" key="1">
    <citation type="journal article" date="2024" name="Plant Biotechnol. J.">
        <title>Genome and CRISPR/Cas9 system of a widespread forest tree (Populus alba) in the world.</title>
        <authorList>
            <person name="Liu Y.J."/>
            <person name="Jiang P.F."/>
            <person name="Han X.M."/>
            <person name="Li X.Y."/>
            <person name="Wang H.M."/>
            <person name="Wang Y.J."/>
            <person name="Wang X.X."/>
            <person name="Zeng Q.Y."/>
        </authorList>
    </citation>
    <scope>NUCLEOTIDE SEQUENCE [LARGE SCALE GENOMIC DNA]</scope>
    <source>
        <strain evidence="2">cv. PAL-ZL1</strain>
    </source>
</reference>
<name>A0ACC4D2W4_POPAL</name>
<accession>A0ACC4D2W4</accession>
<dbReference type="Proteomes" id="UP000309997">
    <property type="component" value="Unassembled WGS sequence"/>
</dbReference>
<proteinExistence type="predicted"/>
<keyword evidence="2" id="KW-1185">Reference proteome</keyword>
<gene>
    <name evidence="1" type="ORF">D5086_002429</name>
</gene>
<sequence>MADLWKMADGILAIIKGRHGTCSGFCFCVFAPLLKIFDRTFVPKVGSVLRVNSRRPEPPQPVLIGR</sequence>
<organism evidence="1 2">
    <name type="scientific">Populus alba</name>
    <name type="common">White poplar</name>
    <dbReference type="NCBI Taxonomy" id="43335"/>
    <lineage>
        <taxon>Eukaryota</taxon>
        <taxon>Viridiplantae</taxon>
        <taxon>Streptophyta</taxon>
        <taxon>Embryophyta</taxon>
        <taxon>Tracheophyta</taxon>
        <taxon>Spermatophyta</taxon>
        <taxon>Magnoliopsida</taxon>
        <taxon>eudicotyledons</taxon>
        <taxon>Gunneridae</taxon>
        <taxon>Pentapetalae</taxon>
        <taxon>rosids</taxon>
        <taxon>fabids</taxon>
        <taxon>Malpighiales</taxon>
        <taxon>Salicaceae</taxon>
        <taxon>Saliceae</taxon>
        <taxon>Populus</taxon>
    </lineage>
</organism>
<evidence type="ECO:0000313" key="1">
    <source>
        <dbReference type="EMBL" id="KAL3611409.1"/>
    </source>
</evidence>
<evidence type="ECO:0000313" key="2">
    <source>
        <dbReference type="Proteomes" id="UP000309997"/>
    </source>
</evidence>